<dbReference type="EMBL" id="CBSY010000200">
    <property type="protein sequence ID" value="CDH20807.1"/>
    <property type="molecule type" value="Genomic_DNA"/>
</dbReference>
<dbReference type="HOGENOM" id="CLU_3142279_0_0_6"/>
<name>A0A077PJL1_XENBV</name>
<organism evidence="1 2">
    <name type="scientific">Xenorhabdus bovienii str. kraussei Quebec</name>
    <dbReference type="NCBI Taxonomy" id="1398203"/>
    <lineage>
        <taxon>Bacteria</taxon>
        <taxon>Pseudomonadati</taxon>
        <taxon>Pseudomonadota</taxon>
        <taxon>Gammaproteobacteria</taxon>
        <taxon>Enterobacterales</taxon>
        <taxon>Morganellaceae</taxon>
        <taxon>Xenorhabdus</taxon>
    </lineage>
</organism>
<keyword evidence="2" id="KW-1185">Reference proteome</keyword>
<protein>
    <submittedName>
        <fullName evidence="1">Uncharacterized protein</fullName>
    </submittedName>
</protein>
<proteinExistence type="predicted"/>
<reference evidence="1" key="1">
    <citation type="submission" date="2013-07" db="EMBL/GenBank/DDBJ databases">
        <title>Sub-species coevolution in mutualistic symbiosis.</title>
        <authorList>
            <person name="Murfin K."/>
            <person name="Klassen J."/>
            <person name="Lee M."/>
            <person name="Forst S."/>
            <person name="Stock P."/>
            <person name="Goodrich-Blair H."/>
        </authorList>
    </citation>
    <scope>NUCLEOTIDE SEQUENCE [LARGE SCALE GENOMIC DNA]</scope>
    <source>
        <strain evidence="1">Kraussei Quebec</strain>
    </source>
</reference>
<dbReference type="AlphaFoldDB" id="A0A077PJL1"/>
<comment type="caution">
    <text evidence="1">The sequence shown here is derived from an EMBL/GenBank/DDBJ whole genome shotgun (WGS) entry which is preliminary data.</text>
</comment>
<sequence>MLSSYHDWLFLILIGFNPTLPIYNEQQSSIIDYIAFASDVLMPITIFSI</sequence>
<gene>
    <name evidence="1" type="ORF">XBKQ1_2790004</name>
</gene>
<evidence type="ECO:0000313" key="2">
    <source>
        <dbReference type="Proteomes" id="UP000028500"/>
    </source>
</evidence>
<accession>A0A077PJL1</accession>
<dbReference type="Proteomes" id="UP000028500">
    <property type="component" value="Unassembled WGS sequence"/>
</dbReference>
<evidence type="ECO:0000313" key="1">
    <source>
        <dbReference type="EMBL" id="CDH20807.1"/>
    </source>
</evidence>